<dbReference type="AlphaFoldDB" id="A0ABD3V4H5"/>
<keyword evidence="3" id="KW-0689">Ribosomal protein</keyword>
<feature type="domain" description="Small ribosomal subunit protein mS23 conserved" evidence="8">
    <location>
        <begin position="2"/>
        <end position="124"/>
    </location>
</feature>
<evidence type="ECO:0000313" key="9">
    <source>
        <dbReference type="EMBL" id="KAL3856535.1"/>
    </source>
</evidence>
<protein>
    <recommendedName>
        <fullName evidence="6">Small ribosomal subunit protein mS23</fullName>
    </recommendedName>
</protein>
<proteinExistence type="inferred from homology"/>
<keyword evidence="4" id="KW-0496">Mitochondrion</keyword>
<dbReference type="InterPro" id="IPR023611">
    <property type="entry name" value="mS23_dom_met"/>
</dbReference>
<evidence type="ECO:0000256" key="7">
    <source>
        <dbReference type="SAM" id="MobiDB-lite"/>
    </source>
</evidence>
<feature type="region of interest" description="Disordered" evidence="7">
    <location>
        <begin position="153"/>
        <end position="178"/>
    </location>
</feature>
<reference evidence="9 10" key="1">
    <citation type="submission" date="2024-11" db="EMBL/GenBank/DDBJ databases">
        <title>Chromosome-level genome assembly of the freshwater bivalve Anodonta woodiana.</title>
        <authorList>
            <person name="Chen X."/>
        </authorList>
    </citation>
    <scope>NUCLEOTIDE SEQUENCE [LARGE SCALE GENOMIC DNA]</scope>
    <source>
        <strain evidence="9">MN2024</strain>
        <tissue evidence="9">Gills</tissue>
    </source>
</reference>
<keyword evidence="10" id="KW-1185">Reference proteome</keyword>
<dbReference type="Pfam" id="PF10484">
    <property type="entry name" value="MRP-S23"/>
    <property type="match status" value="1"/>
</dbReference>
<comment type="similarity">
    <text evidence="2">Belongs to the mitochondrion-specific ribosomal protein mS23 family.</text>
</comment>
<organism evidence="9 10">
    <name type="scientific">Sinanodonta woodiana</name>
    <name type="common">Chinese pond mussel</name>
    <name type="synonym">Anodonta woodiana</name>
    <dbReference type="NCBI Taxonomy" id="1069815"/>
    <lineage>
        <taxon>Eukaryota</taxon>
        <taxon>Metazoa</taxon>
        <taxon>Spiralia</taxon>
        <taxon>Lophotrochozoa</taxon>
        <taxon>Mollusca</taxon>
        <taxon>Bivalvia</taxon>
        <taxon>Autobranchia</taxon>
        <taxon>Heteroconchia</taxon>
        <taxon>Palaeoheterodonta</taxon>
        <taxon>Unionida</taxon>
        <taxon>Unionoidea</taxon>
        <taxon>Unionidae</taxon>
        <taxon>Unioninae</taxon>
        <taxon>Sinanodonta</taxon>
    </lineage>
</organism>
<dbReference type="PANTHER" id="PTHR15925:SF2">
    <property type="entry name" value="SMALL RIBOSOMAL SUBUNIT PROTEIN MS23"/>
    <property type="match status" value="1"/>
</dbReference>
<evidence type="ECO:0000256" key="1">
    <source>
        <dbReference type="ARBA" id="ARBA00004173"/>
    </source>
</evidence>
<comment type="subcellular location">
    <subcellularLocation>
        <location evidence="1">Mitochondrion</location>
    </subcellularLocation>
</comment>
<evidence type="ECO:0000256" key="5">
    <source>
        <dbReference type="ARBA" id="ARBA00023274"/>
    </source>
</evidence>
<dbReference type="CDD" id="cd23701">
    <property type="entry name" value="At1g26750"/>
    <property type="match status" value="1"/>
</dbReference>
<sequence length="207" mass="23707">MAGSRFEKLGSVFRRMQGLLKSGAISQSEKPVWYDVYAAFPPKLAPVYDRPLPNQTVQQILYPEDLLRAKFYAVYGEPDIVVMLNEKKKTTCQLFVEKYIELKKSGVPDAKLFEASARELKEQGIRLRTVEELNKEKEKRLQADILSASSALGQHPSAEGTFGKRARSHEPNAMHKDKLKDNLMDDYFDDFNPSDDLKLKTKYDSER</sequence>
<evidence type="ECO:0000256" key="4">
    <source>
        <dbReference type="ARBA" id="ARBA00023128"/>
    </source>
</evidence>
<feature type="compositionally biased region" description="Basic and acidic residues" evidence="7">
    <location>
        <begin position="168"/>
        <end position="178"/>
    </location>
</feature>
<dbReference type="PANTHER" id="PTHR15925">
    <property type="entry name" value="MITOCHONDRIAL RIBOSOMAL PROTEIN S23"/>
    <property type="match status" value="1"/>
</dbReference>
<keyword evidence="5" id="KW-0687">Ribonucleoprotein</keyword>
<accession>A0ABD3V4H5</accession>
<evidence type="ECO:0000313" key="10">
    <source>
        <dbReference type="Proteomes" id="UP001634394"/>
    </source>
</evidence>
<dbReference type="InterPro" id="IPR019520">
    <property type="entry name" value="Ribosomal_mS23_met"/>
</dbReference>
<dbReference type="EMBL" id="JBJQND010000013">
    <property type="protein sequence ID" value="KAL3856535.1"/>
    <property type="molecule type" value="Genomic_DNA"/>
</dbReference>
<evidence type="ECO:0000256" key="2">
    <source>
        <dbReference type="ARBA" id="ARBA00009864"/>
    </source>
</evidence>
<evidence type="ECO:0000256" key="3">
    <source>
        <dbReference type="ARBA" id="ARBA00022980"/>
    </source>
</evidence>
<evidence type="ECO:0000259" key="8">
    <source>
        <dbReference type="Pfam" id="PF10484"/>
    </source>
</evidence>
<dbReference type="Proteomes" id="UP001634394">
    <property type="component" value="Unassembled WGS sequence"/>
</dbReference>
<comment type="caution">
    <text evidence="9">The sequence shown here is derived from an EMBL/GenBank/DDBJ whole genome shotgun (WGS) entry which is preliminary data.</text>
</comment>
<dbReference type="InterPro" id="IPR059242">
    <property type="entry name" value="mS23_dom"/>
</dbReference>
<name>A0ABD3V4H5_SINWO</name>
<gene>
    <name evidence="9" type="ORF">ACJMK2_011281</name>
</gene>
<evidence type="ECO:0000256" key="6">
    <source>
        <dbReference type="ARBA" id="ARBA00035137"/>
    </source>
</evidence>